<dbReference type="Pfam" id="PF04970">
    <property type="entry name" value="LRAT"/>
    <property type="match status" value="1"/>
</dbReference>
<keyword evidence="7" id="KW-1185">Reference proteome</keyword>
<dbReference type="Ensembl" id="ENSLLET00000050282.1">
    <property type="protein sequence ID" value="ENSLLEP00000048395.1"/>
    <property type="gene ID" value="ENSLLEG00000030511.1"/>
</dbReference>
<evidence type="ECO:0000313" key="6">
    <source>
        <dbReference type="Ensembl" id="ENSLLEP00000048395.1"/>
    </source>
</evidence>
<dbReference type="GO" id="GO:0008970">
    <property type="term" value="F:phospholipase A1 activity"/>
    <property type="evidence" value="ECO:0007669"/>
    <property type="project" value="TreeGrafter"/>
</dbReference>
<dbReference type="PROSITE" id="PS51934">
    <property type="entry name" value="LRAT"/>
    <property type="match status" value="1"/>
</dbReference>
<evidence type="ECO:0000313" key="7">
    <source>
        <dbReference type="Proteomes" id="UP000694569"/>
    </source>
</evidence>
<reference evidence="6" key="2">
    <citation type="submission" date="2025-09" db="UniProtKB">
        <authorList>
            <consortium name="Ensembl"/>
        </authorList>
    </citation>
    <scope>IDENTIFICATION</scope>
</reference>
<protein>
    <recommendedName>
        <fullName evidence="5">LRAT domain-containing protein</fullName>
    </recommendedName>
</protein>
<reference evidence="6" key="1">
    <citation type="submission" date="2025-08" db="UniProtKB">
        <authorList>
            <consortium name="Ensembl"/>
        </authorList>
    </citation>
    <scope>IDENTIFICATION</scope>
</reference>
<dbReference type="GO" id="GO:0070292">
    <property type="term" value="P:N-acylphosphatidylethanolamine metabolic process"/>
    <property type="evidence" value="ECO:0007669"/>
    <property type="project" value="TreeGrafter"/>
</dbReference>
<dbReference type="GO" id="GO:0005737">
    <property type="term" value="C:cytoplasm"/>
    <property type="evidence" value="ECO:0007669"/>
    <property type="project" value="TreeGrafter"/>
</dbReference>
<comment type="similarity">
    <text evidence="1">Belongs to the H-rev107 family.</text>
</comment>
<proteinExistence type="inferred from homology"/>
<dbReference type="PANTHER" id="PTHR13943">
    <property type="entry name" value="HRAS-LIKE SUPPRESSOR - RELATED"/>
    <property type="match status" value="1"/>
</dbReference>
<dbReference type="InterPro" id="IPR007053">
    <property type="entry name" value="LRAT_dom"/>
</dbReference>
<dbReference type="Proteomes" id="UP000694569">
    <property type="component" value="Unplaced"/>
</dbReference>
<dbReference type="GeneTree" id="ENSGT00940000162660"/>
<dbReference type="Gene3D" id="3.90.1720.10">
    <property type="entry name" value="endopeptidase domain like (from Nostoc punctiforme)"/>
    <property type="match status" value="1"/>
</dbReference>
<dbReference type="GO" id="GO:0004623">
    <property type="term" value="F:phospholipase A2 activity"/>
    <property type="evidence" value="ECO:0007669"/>
    <property type="project" value="TreeGrafter"/>
</dbReference>
<evidence type="ECO:0000259" key="5">
    <source>
        <dbReference type="PROSITE" id="PS51934"/>
    </source>
</evidence>
<keyword evidence="3" id="KW-0378">Hydrolase</keyword>
<evidence type="ECO:0000256" key="2">
    <source>
        <dbReference type="ARBA" id="ARBA00022679"/>
    </source>
</evidence>
<feature type="domain" description="LRAT" evidence="5">
    <location>
        <begin position="15"/>
        <end position="132"/>
    </location>
</feature>
<accession>A0A8C5R6M7</accession>
<evidence type="ECO:0000256" key="3">
    <source>
        <dbReference type="ARBA" id="ARBA00022801"/>
    </source>
</evidence>
<dbReference type="PANTHER" id="PTHR13943:SF81">
    <property type="entry name" value="PHOSPHOLIPASE A AND ACYLTRANSFERASE 3"/>
    <property type="match status" value="1"/>
</dbReference>
<dbReference type="InterPro" id="IPR051496">
    <property type="entry name" value="H-rev107_PLA/AT"/>
</dbReference>
<dbReference type="AlphaFoldDB" id="A0A8C5R6M7"/>
<evidence type="ECO:0000256" key="1">
    <source>
        <dbReference type="ARBA" id="ARBA00007824"/>
    </source>
</evidence>
<keyword evidence="2" id="KW-0808">Transferase</keyword>
<keyword evidence="4" id="KW-0443">Lipid metabolism</keyword>
<dbReference type="OrthoDB" id="421951at2759"/>
<evidence type="ECO:0000256" key="4">
    <source>
        <dbReference type="ARBA" id="ARBA00023098"/>
    </source>
</evidence>
<dbReference type="GO" id="GO:0016410">
    <property type="term" value="F:N-acyltransferase activity"/>
    <property type="evidence" value="ECO:0007669"/>
    <property type="project" value="TreeGrafter"/>
</dbReference>
<organism evidence="6 7">
    <name type="scientific">Leptobrachium leishanense</name>
    <name type="common">Leishan spiny toad</name>
    <dbReference type="NCBI Taxonomy" id="445787"/>
    <lineage>
        <taxon>Eukaryota</taxon>
        <taxon>Metazoa</taxon>
        <taxon>Chordata</taxon>
        <taxon>Craniata</taxon>
        <taxon>Vertebrata</taxon>
        <taxon>Euteleostomi</taxon>
        <taxon>Amphibia</taxon>
        <taxon>Batrachia</taxon>
        <taxon>Anura</taxon>
        <taxon>Pelobatoidea</taxon>
        <taxon>Megophryidae</taxon>
        <taxon>Leptobrachium</taxon>
    </lineage>
</organism>
<sequence>PLQPMMLIDPKPGDLIEYQRLGYQHWGIYVGDGFVVHLTVPPSPQADDGFSSISSAFGASAVVRKDRMERVAAGCYYKVNNKYDGKRTPLPIRKVVHAALDKVGETLNYSLTSENCEHFVTELRYGESFSDQEKKQIGHNVTQNSKNGLDKIVGTLSKLWINKIVSSM</sequence>
<name>A0A8C5R6M7_9ANUR</name>